<dbReference type="FunFam" id="1.10.510.10:FF:000624">
    <property type="entry name" value="Mitogen-activated protein kinase"/>
    <property type="match status" value="1"/>
</dbReference>
<keyword evidence="2" id="KW-0808">Transferase</keyword>
<dbReference type="Gene3D" id="3.30.200.20">
    <property type="entry name" value="Phosphorylase Kinase, domain 1"/>
    <property type="match status" value="1"/>
</dbReference>
<dbReference type="AlphaFoldDB" id="A0A3M7PUM2"/>
<dbReference type="EMBL" id="REGN01008913">
    <property type="protein sequence ID" value="RNA02358.1"/>
    <property type="molecule type" value="Genomic_DNA"/>
</dbReference>
<evidence type="ECO:0000313" key="7">
    <source>
        <dbReference type="EMBL" id="RNA02358.1"/>
    </source>
</evidence>
<dbReference type="SUPFAM" id="SSF56112">
    <property type="entry name" value="Protein kinase-like (PK-like)"/>
    <property type="match status" value="1"/>
</dbReference>
<dbReference type="PANTHER" id="PTHR24055">
    <property type="entry name" value="MITOGEN-ACTIVATED PROTEIN KINASE"/>
    <property type="match status" value="1"/>
</dbReference>
<dbReference type="SMART" id="SM00220">
    <property type="entry name" value="S_TKc"/>
    <property type="match status" value="1"/>
</dbReference>
<dbReference type="GO" id="GO:0004674">
    <property type="term" value="F:protein serine/threonine kinase activity"/>
    <property type="evidence" value="ECO:0007669"/>
    <property type="project" value="UniProtKB-KW"/>
</dbReference>
<keyword evidence="8" id="KW-1185">Reference proteome</keyword>
<dbReference type="Gene3D" id="1.10.510.10">
    <property type="entry name" value="Transferase(Phosphotransferase) domain 1"/>
    <property type="match status" value="1"/>
</dbReference>
<feature type="non-terminal residue" evidence="7">
    <location>
        <position position="455"/>
    </location>
</feature>
<dbReference type="FunFam" id="3.30.200.20:FF:000271">
    <property type="entry name" value="MAPK/MAK/MRK overlapping kinase"/>
    <property type="match status" value="1"/>
</dbReference>
<evidence type="ECO:0000256" key="1">
    <source>
        <dbReference type="ARBA" id="ARBA00022527"/>
    </source>
</evidence>
<evidence type="ECO:0000256" key="5">
    <source>
        <dbReference type="ARBA" id="ARBA00022840"/>
    </source>
</evidence>
<dbReference type="STRING" id="10195.A0A3M7PUM2"/>
<gene>
    <name evidence="7" type="ORF">BpHYR1_014542</name>
</gene>
<dbReference type="Pfam" id="PF00069">
    <property type="entry name" value="Pkinase"/>
    <property type="match status" value="1"/>
</dbReference>
<sequence length="455" mass="53125">MDKYRMLNKKGEGTFSEVLKCQNVKDGTFWACKRMKQRYTSVDELKEIREIQALRYLSNSPYILHLHEVVYERRTGALSLIFELMDMNLLELIKLQRSYMNIERVAKFTYQILRAIEHMHKFGYFHRDIKPENILIKGDLLKLADFGSCRKINTKHPYTEYISTRWYRSPECLLTDGYYNHPMDIWGAGCVMFEMITLHPLFPGSNEIDQIDKIHDVFGTPEPLLLEKFKKLSRNIRYTFRPKKGIGLDKYMSNFNLDSVDLIKKLCTYDPDLRITANRAIKHKFFDILIKHDKEKETQKFFPAPRKSIDSNASEPIQVLMSNKNMGKKKTYKKYNSITSLSNYVKKKDAVLSNNSLSNIVEKEPVINQYNHLNLKYGNQQLNYPAKRNYLKNTALFFPKIGNNISHFQNDNGSASSGQSMLSKASNYSTGLPDIYLNNNNNNNNNNQISNFITE</sequence>
<dbReference type="InterPro" id="IPR000719">
    <property type="entry name" value="Prot_kinase_dom"/>
</dbReference>
<evidence type="ECO:0000259" key="6">
    <source>
        <dbReference type="PROSITE" id="PS50011"/>
    </source>
</evidence>
<dbReference type="PROSITE" id="PS50011">
    <property type="entry name" value="PROTEIN_KINASE_DOM"/>
    <property type="match status" value="1"/>
</dbReference>
<feature type="domain" description="Protein kinase" evidence="6">
    <location>
        <begin position="4"/>
        <end position="286"/>
    </location>
</feature>
<organism evidence="7 8">
    <name type="scientific">Brachionus plicatilis</name>
    <name type="common">Marine rotifer</name>
    <name type="synonym">Brachionus muelleri</name>
    <dbReference type="NCBI Taxonomy" id="10195"/>
    <lineage>
        <taxon>Eukaryota</taxon>
        <taxon>Metazoa</taxon>
        <taxon>Spiralia</taxon>
        <taxon>Gnathifera</taxon>
        <taxon>Rotifera</taxon>
        <taxon>Eurotatoria</taxon>
        <taxon>Monogononta</taxon>
        <taxon>Pseudotrocha</taxon>
        <taxon>Ploima</taxon>
        <taxon>Brachionidae</taxon>
        <taxon>Brachionus</taxon>
    </lineage>
</organism>
<dbReference type="PROSITE" id="PS00108">
    <property type="entry name" value="PROTEIN_KINASE_ST"/>
    <property type="match status" value="1"/>
</dbReference>
<dbReference type="InterPro" id="IPR050117">
    <property type="entry name" value="MAPK"/>
</dbReference>
<evidence type="ECO:0000313" key="8">
    <source>
        <dbReference type="Proteomes" id="UP000276133"/>
    </source>
</evidence>
<evidence type="ECO:0000256" key="4">
    <source>
        <dbReference type="ARBA" id="ARBA00022777"/>
    </source>
</evidence>
<keyword evidence="1" id="KW-0723">Serine/threonine-protein kinase</keyword>
<dbReference type="GO" id="GO:0005524">
    <property type="term" value="F:ATP binding"/>
    <property type="evidence" value="ECO:0007669"/>
    <property type="project" value="UniProtKB-KW"/>
</dbReference>
<proteinExistence type="predicted"/>
<name>A0A3M7PUM2_BRAPC</name>
<comment type="caution">
    <text evidence="7">The sequence shown here is derived from an EMBL/GenBank/DDBJ whole genome shotgun (WGS) entry which is preliminary data.</text>
</comment>
<dbReference type="InterPro" id="IPR008271">
    <property type="entry name" value="Ser/Thr_kinase_AS"/>
</dbReference>
<dbReference type="InterPro" id="IPR011009">
    <property type="entry name" value="Kinase-like_dom_sf"/>
</dbReference>
<reference evidence="7 8" key="1">
    <citation type="journal article" date="2018" name="Sci. Rep.">
        <title>Genomic signatures of local adaptation to the degree of environmental predictability in rotifers.</title>
        <authorList>
            <person name="Franch-Gras L."/>
            <person name="Hahn C."/>
            <person name="Garcia-Roger E.M."/>
            <person name="Carmona M.J."/>
            <person name="Serra M."/>
            <person name="Gomez A."/>
        </authorList>
    </citation>
    <scope>NUCLEOTIDE SEQUENCE [LARGE SCALE GENOMIC DNA]</scope>
    <source>
        <strain evidence="7">HYR1</strain>
    </source>
</reference>
<evidence type="ECO:0000256" key="3">
    <source>
        <dbReference type="ARBA" id="ARBA00022741"/>
    </source>
</evidence>
<protein>
    <submittedName>
        <fullName evidence="7">MAPK MAK MRK overlapping kinase-like</fullName>
    </submittedName>
</protein>
<keyword evidence="3" id="KW-0547">Nucleotide-binding</keyword>
<dbReference type="Proteomes" id="UP000276133">
    <property type="component" value="Unassembled WGS sequence"/>
</dbReference>
<evidence type="ECO:0000256" key="2">
    <source>
        <dbReference type="ARBA" id="ARBA00022679"/>
    </source>
</evidence>
<accession>A0A3M7PUM2</accession>
<dbReference type="OrthoDB" id="2158884at2759"/>
<keyword evidence="5" id="KW-0067">ATP-binding</keyword>
<keyword evidence="4 7" id="KW-0418">Kinase</keyword>